<feature type="transmembrane region" description="Helical" evidence="6">
    <location>
        <begin position="157"/>
        <end position="173"/>
    </location>
</feature>
<evidence type="ECO:0000256" key="5">
    <source>
        <dbReference type="ARBA" id="ARBA00023136"/>
    </source>
</evidence>
<dbReference type="PANTHER" id="PTHR30474:SF14">
    <property type="entry name" value="CELL CYCLE PROTEIN"/>
    <property type="match status" value="1"/>
</dbReference>
<evidence type="ECO:0000256" key="6">
    <source>
        <dbReference type="SAM" id="Phobius"/>
    </source>
</evidence>
<reference evidence="7 8" key="1">
    <citation type="journal article" date="2013" name="Int. J. Syst. Evol. Microbiol.">
        <title>Ilumatobacter nonamiense sp. nov. and Ilumatobacter coccineum sp. nov., isolated from seashore sand.</title>
        <authorList>
            <person name="Matsumoto A."/>
            <person name="Kasai H."/>
            <person name="Matsuo Y."/>
            <person name="Shizuri Y."/>
            <person name="Ichikawa N."/>
            <person name="Fujita N."/>
            <person name="Omura S."/>
            <person name="Takahashi Y."/>
        </authorList>
    </citation>
    <scope>NUCLEOTIDE SEQUENCE [LARGE SCALE GENOMIC DNA]</scope>
    <source>
        <strain evidence="8">NBRC 103263 / KCTC 29153 / YM16-304</strain>
    </source>
</reference>
<dbReference type="GO" id="GO:0051301">
    <property type="term" value="P:cell division"/>
    <property type="evidence" value="ECO:0007669"/>
    <property type="project" value="InterPro"/>
</dbReference>
<keyword evidence="4 6" id="KW-1133">Transmembrane helix</keyword>
<dbReference type="KEGG" id="aym:YM304_18400"/>
<dbReference type="Pfam" id="PF01098">
    <property type="entry name" value="FTSW_RODA_SPOVE"/>
    <property type="match status" value="1"/>
</dbReference>
<keyword evidence="2 6" id="KW-0812">Transmembrane</keyword>
<evidence type="ECO:0000256" key="1">
    <source>
        <dbReference type="ARBA" id="ARBA00004141"/>
    </source>
</evidence>
<feature type="transmembrane region" description="Helical" evidence="6">
    <location>
        <begin position="94"/>
        <end position="114"/>
    </location>
</feature>
<evidence type="ECO:0000313" key="8">
    <source>
        <dbReference type="Proteomes" id="UP000011863"/>
    </source>
</evidence>
<dbReference type="InterPro" id="IPR001182">
    <property type="entry name" value="FtsW/RodA"/>
</dbReference>
<accession>A0A6C7E210</accession>
<evidence type="ECO:0000256" key="4">
    <source>
        <dbReference type="ARBA" id="ARBA00022989"/>
    </source>
</evidence>
<dbReference type="AlphaFoldDB" id="A0A6C7E210"/>
<dbReference type="EMBL" id="AP012057">
    <property type="protein sequence ID" value="BAN02154.1"/>
    <property type="molecule type" value="Genomic_DNA"/>
</dbReference>
<feature type="transmembrane region" description="Helical" evidence="6">
    <location>
        <begin position="29"/>
        <end position="47"/>
    </location>
</feature>
<name>A0A6C7E210_ILUCY</name>
<sequence length="383" mass="41197">MTAFLTRRPDSGLGNIKASPADPSRNIDWILMTVQVVLAVGGCFIVFSTSRGRIVSDPYAFVTRQVVFGIVAAVVMVGVMAVDYEFWKERARTLYIVTVVSLVFLFLLGVASGQDRISFDLGPINVQPAELAKFTTLLMLAAFLAEERSEEVSYARFLGGLIIVGLPAVLVIVQPDLGSASVIVSIAMGVLLVAGAKVRYIFAISFLSIATVAAAFVGRLVNSYQVARIQALINPSAAGADDTYQADNAMRALGTGGVWGKGWLQGPLTNDGDIPVMWADFPFAAVGEQFGLVGCAVVLGLIAIALIRIWRIAHLSRDLLGTYLCAGVFVMLLWQTFQNVGMTLKIMPVTGLPLPFISYGGSGLIVYFAMFGIVQSVHMRRMR</sequence>
<dbReference type="GO" id="GO:0008360">
    <property type="term" value="P:regulation of cell shape"/>
    <property type="evidence" value="ECO:0007669"/>
    <property type="project" value="UniProtKB-KW"/>
</dbReference>
<protein>
    <submittedName>
        <fullName evidence="7">Rod shape-determining protein RodA</fullName>
    </submittedName>
</protein>
<dbReference type="GO" id="GO:0005886">
    <property type="term" value="C:plasma membrane"/>
    <property type="evidence" value="ECO:0007669"/>
    <property type="project" value="TreeGrafter"/>
</dbReference>
<feature type="transmembrane region" description="Helical" evidence="6">
    <location>
        <begin position="201"/>
        <end position="221"/>
    </location>
</feature>
<dbReference type="GO" id="GO:0015648">
    <property type="term" value="F:lipid-linked peptidoglycan transporter activity"/>
    <property type="evidence" value="ECO:0007669"/>
    <property type="project" value="TreeGrafter"/>
</dbReference>
<feature type="transmembrane region" description="Helical" evidence="6">
    <location>
        <begin position="179"/>
        <end position="196"/>
    </location>
</feature>
<keyword evidence="5 6" id="KW-0472">Membrane</keyword>
<feature type="transmembrane region" description="Helical" evidence="6">
    <location>
        <begin position="290"/>
        <end position="307"/>
    </location>
</feature>
<dbReference type="GO" id="GO:0032153">
    <property type="term" value="C:cell division site"/>
    <property type="evidence" value="ECO:0007669"/>
    <property type="project" value="TreeGrafter"/>
</dbReference>
<organism evidence="7 8">
    <name type="scientific">Ilumatobacter coccineus (strain NBRC 103263 / KCTC 29153 / YM16-304)</name>
    <dbReference type="NCBI Taxonomy" id="1313172"/>
    <lineage>
        <taxon>Bacteria</taxon>
        <taxon>Bacillati</taxon>
        <taxon>Actinomycetota</taxon>
        <taxon>Acidimicrobiia</taxon>
        <taxon>Acidimicrobiales</taxon>
        <taxon>Ilumatobacteraceae</taxon>
        <taxon>Ilumatobacter</taxon>
    </lineage>
</organism>
<keyword evidence="3" id="KW-0133">Cell shape</keyword>
<dbReference type="RefSeq" id="WP_015441401.1">
    <property type="nucleotide sequence ID" value="NC_020520.1"/>
</dbReference>
<comment type="subcellular location">
    <subcellularLocation>
        <location evidence="1">Membrane</location>
        <topology evidence="1">Multi-pass membrane protein</topology>
    </subcellularLocation>
</comment>
<keyword evidence="8" id="KW-1185">Reference proteome</keyword>
<dbReference type="PANTHER" id="PTHR30474">
    <property type="entry name" value="CELL CYCLE PROTEIN"/>
    <property type="match status" value="1"/>
</dbReference>
<proteinExistence type="predicted"/>
<feature type="transmembrane region" description="Helical" evidence="6">
    <location>
        <begin position="319"/>
        <end position="337"/>
    </location>
</feature>
<evidence type="ECO:0000313" key="7">
    <source>
        <dbReference type="EMBL" id="BAN02154.1"/>
    </source>
</evidence>
<feature type="transmembrane region" description="Helical" evidence="6">
    <location>
        <begin position="126"/>
        <end position="145"/>
    </location>
</feature>
<dbReference type="OrthoDB" id="9812661at2"/>
<feature type="transmembrane region" description="Helical" evidence="6">
    <location>
        <begin position="59"/>
        <end position="82"/>
    </location>
</feature>
<evidence type="ECO:0000256" key="3">
    <source>
        <dbReference type="ARBA" id="ARBA00022960"/>
    </source>
</evidence>
<gene>
    <name evidence="7" type="primary">rodA</name>
    <name evidence="7" type="synonym">mrdB</name>
    <name evidence="7" type="ORF">YM304_18400</name>
</gene>
<evidence type="ECO:0000256" key="2">
    <source>
        <dbReference type="ARBA" id="ARBA00022692"/>
    </source>
</evidence>
<dbReference type="Proteomes" id="UP000011863">
    <property type="component" value="Chromosome"/>
</dbReference>
<feature type="transmembrane region" description="Helical" evidence="6">
    <location>
        <begin position="357"/>
        <end position="377"/>
    </location>
</feature>